<evidence type="ECO:0000313" key="1">
    <source>
        <dbReference type="EMBL" id="DAE01349.1"/>
    </source>
</evidence>
<accession>A0A8S5P3W7</accession>
<reference evidence="1" key="1">
    <citation type="journal article" date="2021" name="Proc. Natl. Acad. Sci. U.S.A.">
        <title>A Catalog of Tens of Thousands of Viruses from Human Metagenomes Reveals Hidden Associations with Chronic Diseases.</title>
        <authorList>
            <person name="Tisza M.J."/>
            <person name="Buck C.B."/>
        </authorList>
    </citation>
    <scope>NUCLEOTIDE SEQUENCE</scope>
    <source>
        <strain evidence="1">CtJcm18</strain>
    </source>
</reference>
<sequence>MDKTYLTNRTEYLLQKAIEEETQRLKDRIAFNPESNIEPICTEIGVLVALKNYANDIIKEL</sequence>
<dbReference type="EMBL" id="BK015323">
    <property type="protein sequence ID" value="DAE01349.1"/>
    <property type="molecule type" value="Genomic_DNA"/>
</dbReference>
<name>A0A8S5P3W7_9CAUD</name>
<protein>
    <submittedName>
        <fullName evidence="1">Uncharacterized protein</fullName>
    </submittedName>
</protein>
<organism evidence="1">
    <name type="scientific">Siphoviridae sp. ctJcm18</name>
    <dbReference type="NCBI Taxonomy" id="2825433"/>
    <lineage>
        <taxon>Viruses</taxon>
        <taxon>Duplodnaviria</taxon>
        <taxon>Heunggongvirae</taxon>
        <taxon>Uroviricota</taxon>
        <taxon>Caudoviricetes</taxon>
    </lineage>
</organism>
<proteinExistence type="predicted"/>